<dbReference type="RefSeq" id="WP_054572824.1">
    <property type="nucleotide sequence ID" value="NZ_LKKS01000086.1"/>
</dbReference>
<evidence type="ECO:0000313" key="1">
    <source>
        <dbReference type="EMBL" id="KPM64175.1"/>
    </source>
</evidence>
<dbReference type="EMBL" id="LKKS01000086">
    <property type="protein sequence ID" value="KPM64175.1"/>
    <property type="molecule type" value="Genomic_DNA"/>
</dbReference>
<accession>A0A0P7DEF6</accession>
<dbReference type="Proteomes" id="UP000050437">
    <property type="component" value="Unassembled WGS sequence"/>
</dbReference>
<dbReference type="AlphaFoldDB" id="A0A0P7DEF6"/>
<comment type="caution">
    <text evidence="1">The sequence shown here is derived from an EMBL/GenBank/DDBJ whole genome shotgun (WGS) entry which is preliminary data.</text>
</comment>
<sequence length="64" mass="7276">LKAENEALRRDAERYQWLRQGMGKVIVVEPDNAVSCDCDRYEVLLEAEVDDAVDAEIAEEAIHD</sequence>
<organism evidence="1 2">
    <name type="scientific">Pseudomonas putida</name>
    <name type="common">Arthrobacter siderocapsulatus</name>
    <dbReference type="NCBI Taxonomy" id="303"/>
    <lineage>
        <taxon>Bacteria</taxon>
        <taxon>Pseudomonadati</taxon>
        <taxon>Pseudomonadota</taxon>
        <taxon>Gammaproteobacteria</taxon>
        <taxon>Pseudomonadales</taxon>
        <taxon>Pseudomonadaceae</taxon>
        <taxon>Pseudomonas</taxon>
    </lineage>
</organism>
<feature type="non-terminal residue" evidence="1">
    <location>
        <position position="1"/>
    </location>
</feature>
<reference evidence="1 2" key="1">
    <citation type="submission" date="2015-10" db="EMBL/GenBank/DDBJ databases">
        <title>Pseudomonas putida clinical strains.</title>
        <authorList>
            <person name="Molina L."/>
            <person name="Udaondo Z."/>
        </authorList>
    </citation>
    <scope>NUCLEOTIDE SEQUENCE [LARGE SCALE GENOMIC DNA]</scope>
    <source>
        <strain evidence="1 2">HB13667</strain>
    </source>
</reference>
<protein>
    <submittedName>
        <fullName evidence="1">Uncharacterized protein</fullName>
    </submittedName>
</protein>
<gene>
    <name evidence="1" type="ORF">HB13667_13855</name>
</gene>
<evidence type="ECO:0000313" key="2">
    <source>
        <dbReference type="Proteomes" id="UP000050437"/>
    </source>
</evidence>
<name>A0A0P7DEF6_PSEPU</name>
<proteinExistence type="predicted"/>